<dbReference type="Proteomes" id="UP000823775">
    <property type="component" value="Unassembled WGS sequence"/>
</dbReference>
<name>A0ABS8S4E5_DATST</name>
<accession>A0ABS8S4E5</accession>
<evidence type="ECO:0000313" key="2">
    <source>
        <dbReference type="Proteomes" id="UP000823775"/>
    </source>
</evidence>
<gene>
    <name evidence="1" type="ORF">HAX54_023052</name>
</gene>
<organism evidence="1 2">
    <name type="scientific">Datura stramonium</name>
    <name type="common">Jimsonweed</name>
    <name type="synonym">Common thornapple</name>
    <dbReference type="NCBI Taxonomy" id="4076"/>
    <lineage>
        <taxon>Eukaryota</taxon>
        <taxon>Viridiplantae</taxon>
        <taxon>Streptophyta</taxon>
        <taxon>Embryophyta</taxon>
        <taxon>Tracheophyta</taxon>
        <taxon>Spermatophyta</taxon>
        <taxon>Magnoliopsida</taxon>
        <taxon>eudicotyledons</taxon>
        <taxon>Gunneridae</taxon>
        <taxon>Pentapetalae</taxon>
        <taxon>asterids</taxon>
        <taxon>lamiids</taxon>
        <taxon>Solanales</taxon>
        <taxon>Solanaceae</taxon>
        <taxon>Solanoideae</taxon>
        <taxon>Datureae</taxon>
        <taxon>Datura</taxon>
    </lineage>
</organism>
<evidence type="ECO:0000313" key="1">
    <source>
        <dbReference type="EMBL" id="MCD7453985.1"/>
    </source>
</evidence>
<reference evidence="1 2" key="1">
    <citation type="journal article" date="2021" name="BMC Genomics">
        <title>Datura genome reveals duplications of psychoactive alkaloid biosynthetic genes and high mutation rate following tissue culture.</title>
        <authorList>
            <person name="Rajewski A."/>
            <person name="Carter-House D."/>
            <person name="Stajich J."/>
            <person name="Litt A."/>
        </authorList>
    </citation>
    <scope>NUCLEOTIDE SEQUENCE [LARGE SCALE GENOMIC DNA]</scope>
    <source>
        <strain evidence="1">AR-01</strain>
    </source>
</reference>
<comment type="caution">
    <text evidence="1">The sequence shown here is derived from an EMBL/GenBank/DDBJ whole genome shotgun (WGS) entry which is preliminary data.</text>
</comment>
<proteinExistence type="predicted"/>
<keyword evidence="2" id="KW-1185">Reference proteome</keyword>
<protein>
    <submittedName>
        <fullName evidence="1">Uncharacterized protein</fullName>
    </submittedName>
</protein>
<sequence>MWPREEKKNAMLLIMMKQMELLTRYVKGFHAKNSHAIQNYDDGYYGNQGWNKVQFVDTSSQGSTEEGLNEVAFQMVTPMVANNTIQRKYILDDDVLEWEMEEEAIKELIVNVFLKGEEIEEIYHVKMGEKWDENQIDKPPLKILEARFKHRRN</sequence>
<dbReference type="EMBL" id="JACEIK010000279">
    <property type="protein sequence ID" value="MCD7453985.1"/>
    <property type="molecule type" value="Genomic_DNA"/>
</dbReference>